<dbReference type="Pfam" id="PF09557">
    <property type="entry name" value="DUF2382"/>
    <property type="match status" value="1"/>
</dbReference>
<comment type="caution">
    <text evidence="3">The sequence shown here is derived from an EMBL/GenBank/DDBJ whole genome shotgun (WGS) entry which is preliminary data.</text>
</comment>
<evidence type="ECO:0000259" key="2">
    <source>
        <dbReference type="Pfam" id="PF09557"/>
    </source>
</evidence>
<evidence type="ECO:0000313" key="4">
    <source>
        <dbReference type="Proteomes" id="UP001157440"/>
    </source>
</evidence>
<feature type="domain" description="DUF2382" evidence="2">
    <location>
        <begin position="40"/>
        <end position="153"/>
    </location>
</feature>
<proteinExistence type="predicted"/>
<gene>
    <name evidence="3" type="ORF">GCM10007890_37270</name>
</gene>
<feature type="region of interest" description="Disordered" evidence="1">
    <location>
        <begin position="1"/>
        <end position="38"/>
    </location>
</feature>
<organism evidence="3 4">
    <name type="scientific">Methylobacterium tardum</name>
    <dbReference type="NCBI Taxonomy" id="374432"/>
    <lineage>
        <taxon>Bacteria</taxon>
        <taxon>Pseudomonadati</taxon>
        <taxon>Pseudomonadota</taxon>
        <taxon>Alphaproteobacteria</taxon>
        <taxon>Hyphomicrobiales</taxon>
        <taxon>Methylobacteriaceae</taxon>
        <taxon>Methylobacterium</taxon>
    </lineage>
</organism>
<accession>A0AA37TDK4</accession>
<reference evidence="4" key="1">
    <citation type="journal article" date="2019" name="Int. J. Syst. Evol. Microbiol.">
        <title>The Global Catalogue of Microorganisms (GCM) 10K type strain sequencing project: providing services to taxonomists for standard genome sequencing and annotation.</title>
        <authorList>
            <consortium name="The Broad Institute Genomics Platform"/>
            <consortium name="The Broad Institute Genome Sequencing Center for Infectious Disease"/>
            <person name="Wu L."/>
            <person name="Ma J."/>
        </authorList>
    </citation>
    <scope>NUCLEOTIDE SEQUENCE [LARGE SCALE GENOMIC DNA]</scope>
    <source>
        <strain evidence="4">NBRC 103632</strain>
    </source>
</reference>
<protein>
    <recommendedName>
        <fullName evidence="2">DUF2382 domain-containing protein</fullName>
    </recommendedName>
</protein>
<dbReference type="Proteomes" id="UP001157440">
    <property type="component" value="Unassembled WGS sequence"/>
</dbReference>
<evidence type="ECO:0000256" key="1">
    <source>
        <dbReference type="SAM" id="MobiDB-lite"/>
    </source>
</evidence>
<name>A0AA37TDK4_9HYPH</name>
<dbReference type="AlphaFoldDB" id="A0AA37TDK4"/>
<dbReference type="EMBL" id="BSPL01000018">
    <property type="protein sequence ID" value="GLS71714.1"/>
    <property type="molecule type" value="Genomic_DNA"/>
</dbReference>
<feature type="region of interest" description="Disordered" evidence="1">
    <location>
        <begin position="157"/>
        <end position="176"/>
    </location>
</feature>
<evidence type="ECO:0000313" key="3">
    <source>
        <dbReference type="EMBL" id="GLS71714.1"/>
    </source>
</evidence>
<sequence>MSGPPDNAEGVASVRGKSDRSGPAAEPHTVDPGPGSELVIPVVEERARIDKRVVETGRVRVSTHTETTEQVLRESLRSDAVGVTRVSVNRTLAEGEAVPVARTEGGVTIIPVLEEILVVEKRLVLKEEVHIRRTTSGEDVEVPVTLRKQRAVVERLSADGHVTNTTASTRSEETSS</sequence>
<dbReference type="RefSeq" id="WP_373323858.1">
    <property type="nucleotide sequence ID" value="NZ_BPQZ01000027.1"/>
</dbReference>
<keyword evidence="4" id="KW-1185">Reference proteome</keyword>
<dbReference type="InterPro" id="IPR019060">
    <property type="entry name" value="DUF2382"/>
</dbReference>